<dbReference type="PANTHER" id="PTHR18895">
    <property type="entry name" value="HEMK METHYLTRANSFERASE"/>
    <property type="match status" value="1"/>
</dbReference>
<evidence type="ECO:0000313" key="7">
    <source>
        <dbReference type="Proteomes" id="UP000717515"/>
    </source>
</evidence>
<dbReference type="InterPro" id="IPR025714">
    <property type="entry name" value="Methyltranfer_dom"/>
</dbReference>
<dbReference type="GO" id="GO:0001522">
    <property type="term" value="P:pseudouridine synthesis"/>
    <property type="evidence" value="ECO:0007669"/>
    <property type="project" value="InterPro"/>
</dbReference>
<dbReference type="NCBIfam" id="TIGR00536">
    <property type="entry name" value="hemK_fam"/>
    <property type="match status" value="1"/>
</dbReference>
<feature type="compositionally biased region" description="Acidic residues" evidence="4">
    <location>
        <begin position="188"/>
        <end position="201"/>
    </location>
</feature>
<dbReference type="CDD" id="cd02440">
    <property type="entry name" value="AdoMet_MTases"/>
    <property type="match status" value="1"/>
</dbReference>
<keyword evidence="2" id="KW-0808">Transferase</keyword>
<dbReference type="GO" id="GO:0005739">
    <property type="term" value="C:mitochondrion"/>
    <property type="evidence" value="ECO:0007669"/>
    <property type="project" value="TreeGrafter"/>
</dbReference>
<sequence length="665" mass="73175">MVWSLTQPSCRRVIANTTPTASVTHRHQQASMTTLEALVSEPDNGIRAWKFVLTQWKAVVKSREHMRKCFKREEVSVNGSIAEVTRILQTGDVVRLQFDSRAAHESVYGREKLDVRYEDTDLAVVVKPSGKTMVALGFMLPFSLDPGSLVNDQAAVEGASRGDITTQTEGCLRRNEQDISREPSSKDDDSDDQEDNEDDFDVPSNISPTLGQQTRLPCAIHGLEKAANGLVLVAKTKTMHATLLEMHRSDRISRTFRLVCHGDWRNTDSLLVECQSGKKEVAPAFANIQDADTINTVQVMAVTPSNEAGKISTLDVMPHSPSMGVNIRRYLFSLQHPVVGESGNTRPLKANRGKGLLSALVKMEFVHPKLGTTITVSLEEPAKFEQLRKREEKACLRRQVSDQEELKKGGLELEADYDRKADRPIAYLVGEKDFYGMRFKVSPSTLIPRSSTETLVDAAIALAQKNPVKILDVGTGSGCLLLALLSLLPSATGTGVDISEDALEVARANGALHELNERASFCWADLANLRESNSLFQSFDLLVCNPPYLDGNKATKLKTLFSGTEYEPSVALFADNEGYGAYELLAASLLRDLEATGPMHIMNRAGHIILEVGSGMGRRVRDIFKFLHFEYALKDNQDSERCLVFSLSGASMNTLTAAAKGMTIE</sequence>
<evidence type="ECO:0000313" key="6">
    <source>
        <dbReference type="EMBL" id="KAG9319864.1"/>
    </source>
</evidence>
<evidence type="ECO:0000256" key="2">
    <source>
        <dbReference type="ARBA" id="ARBA00022679"/>
    </source>
</evidence>
<dbReference type="Gene3D" id="3.30.2350.10">
    <property type="entry name" value="Pseudouridine synthase"/>
    <property type="match status" value="1"/>
</dbReference>
<dbReference type="InterPro" id="IPR050320">
    <property type="entry name" value="N5-glutamine_MTase"/>
</dbReference>
<feature type="domain" description="Methyltransferase" evidence="5">
    <location>
        <begin position="468"/>
        <end position="546"/>
    </location>
</feature>
<dbReference type="GO" id="GO:0008276">
    <property type="term" value="F:protein methyltransferase activity"/>
    <property type="evidence" value="ECO:0007669"/>
    <property type="project" value="InterPro"/>
</dbReference>
<feature type="region of interest" description="Disordered" evidence="4">
    <location>
        <begin position="160"/>
        <end position="211"/>
    </location>
</feature>
<dbReference type="SUPFAM" id="SSF53335">
    <property type="entry name" value="S-adenosyl-L-methionine-dependent methyltransferases"/>
    <property type="match status" value="1"/>
</dbReference>
<feature type="compositionally biased region" description="Basic and acidic residues" evidence="4">
    <location>
        <begin position="171"/>
        <end position="187"/>
    </location>
</feature>
<keyword evidence="1" id="KW-0489">Methyltransferase</keyword>
<protein>
    <recommendedName>
        <fullName evidence="5">Methyltransferase domain-containing protein</fullName>
    </recommendedName>
</protein>
<dbReference type="EMBL" id="JAIFTL010000364">
    <property type="protein sequence ID" value="KAG9319864.1"/>
    <property type="molecule type" value="Genomic_DNA"/>
</dbReference>
<dbReference type="InterPro" id="IPR004556">
    <property type="entry name" value="HemK-like"/>
</dbReference>
<dbReference type="PANTHER" id="PTHR18895:SF74">
    <property type="entry name" value="MTRF1L RELEASE FACTOR GLUTAMINE METHYLTRANSFERASE"/>
    <property type="match status" value="1"/>
</dbReference>
<evidence type="ECO:0000259" key="5">
    <source>
        <dbReference type="Pfam" id="PF13847"/>
    </source>
</evidence>
<name>A0A9P7ZX98_MORAP</name>
<keyword evidence="3" id="KW-0949">S-adenosyl-L-methionine</keyword>
<dbReference type="PROSITE" id="PS00092">
    <property type="entry name" value="N6_MTASE"/>
    <property type="match status" value="1"/>
</dbReference>
<dbReference type="GO" id="GO:0003723">
    <property type="term" value="F:RNA binding"/>
    <property type="evidence" value="ECO:0007669"/>
    <property type="project" value="InterPro"/>
</dbReference>
<proteinExistence type="predicted"/>
<dbReference type="InterPro" id="IPR020103">
    <property type="entry name" value="PsdUridine_synth_cat_dom_sf"/>
</dbReference>
<evidence type="ECO:0000256" key="4">
    <source>
        <dbReference type="SAM" id="MobiDB-lite"/>
    </source>
</evidence>
<evidence type="ECO:0000256" key="3">
    <source>
        <dbReference type="ARBA" id="ARBA00022691"/>
    </source>
</evidence>
<dbReference type="Pfam" id="PF13847">
    <property type="entry name" value="Methyltransf_31"/>
    <property type="match status" value="1"/>
</dbReference>
<gene>
    <name evidence="6" type="ORF">KVV02_004801</name>
</gene>
<dbReference type="InterPro" id="IPR002052">
    <property type="entry name" value="DNA_methylase_N6_adenine_CS"/>
</dbReference>
<accession>A0A9P7ZX98</accession>
<dbReference type="Gene3D" id="3.40.50.150">
    <property type="entry name" value="Vaccinia Virus protein VP39"/>
    <property type="match status" value="1"/>
</dbReference>
<comment type="caution">
    <text evidence="6">The sequence shown here is derived from an EMBL/GenBank/DDBJ whole genome shotgun (WGS) entry which is preliminary data.</text>
</comment>
<dbReference type="SUPFAM" id="SSF55120">
    <property type="entry name" value="Pseudouridine synthase"/>
    <property type="match status" value="1"/>
</dbReference>
<dbReference type="GO" id="GO:0032259">
    <property type="term" value="P:methylation"/>
    <property type="evidence" value="ECO:0007669"/>
    <property type="project" value="UniProtKB-KW"/>
</dbReference>
<dbReference type="InterPro" id="IPR029063">
    <property type="entry name" value="SAM-dependent_MTases_sf"/>
</dbReference>
<dbReference type="Proteomes" id="UP000717515">
    <property type="component" value="Unassembled WGS sequence"/>
</dbReference>
<reference evidence="6" key="1">
    <citation type="submission" date="2021-07" db="EMBL/GenBank/DDBJ databases">
        <title>Draft genome of Mortierella alpina, strain LL118, isolated from an aspen leaf litter sample.</title>
        <authorList>
            <person name="Yang S."/>
            <person name="Vinatzer B.A."/>
        </authorList>
    </citation>
    <scope>NUCLEOTIDE SEQUENCE</scope>
    <source>
        <strain evidence="6">LL118</strain>
    </source>
</reference>
<evidence type="ECO:0000256" key="1">
    <source>
        <dbReference type="ARBA" id="ARBA00022603"/>
    </source>
</evidence>
<dbReference type="GO" id="GO:0009982">
    <property type="term" value="F:pseudouridine synthase activity"/>
    <property type="evidence" value="ECO:0007669"/>
    <property type="project" value="InterPro"/>
</dbReference>
<dbReference type="AlphaFoldDB" id="A0A9P7ZX98"/>
<organism evidence="6 7">
    <name type="scientific">Mortierella alpina</name>
    <name type="common">Oleaginous fungus</name>
    <name type="synonym">Mortierella renispora</name>
    <dbReference type="NCBI Taxonomy" id="64518"/>
    <lineage>
        <taxon>Eukaryota</taxon>
        <taxon>Fungi</taxon>
        <taxon>Fungi incertae sedis</taxon>
        <taxon>Mucoromycota</taxon>
        <taxon>Mortierellomycotina</taxon>
        <taxon>Mortierellomycetes</taxon>
        <taxon>Mortierellales</taxon>
        <taxon>Mortierellaceae</taxon>
        <taxon>Mortierella</taxon>
    </lineage>
</organism>